<dbReference type="EMBL" id="QJKJ01005562">
    <property type="protein sequence ID" value="RDX89821.1"/>
    <property type="molecule type" value="Genomic_DNA"/>
</dbReference>
<dbReference type="OrthoDB" id="1934635at2759"/>
<evidence type="ECO:0000313" key="2">
    <source>
        <dbReference type="Proteomes" id="UP000257109"/>
    </source>
</evidence>
<evidence type="ECO:0000313" key="1">
    <source>
        <dbReference type="EMBL" id="RDX89821.1"/>
    </source>
</evidence>
<accession>A0A371GH08</accession>
<sequence length="67" mass="8172">MVVRLVTLEFNDYALVWWNKVLENIRRGRRDPCDNLYNKLQRLYQGFKSVEEYHHKEMEMDLVGAQI</sequence>
<proteinExistence type="predicted"/>
<name>A0A371GH08_MUCPR</name>
<keyword evidence="2" id="KW-1185">Reference proteome</keyword>
<reference evidence="1" key="1">
    <citation type="submission" date="2018-05" db="EMBL/GenBank/DDBJ databases">
        <title>Draft genome of Mucuna pruriens seed.</title>
        <authorList>
            <person name="Nnadi N.E."/>
            <person name="Vos R."/>
            <person name="Hasami M.H."/>
            <person name="Devisetty U.K."/>
            <person name="Aguiy J.C."/>
        </authorList>
    </citation>
    <scope>NUCLEOTIDE SEQUENCE [LARGE SCALE GENOMIC DNA]</scope>
    <source>
        <strain evidence="1">JCA_2017</strain>
    </source>
</reference>
<comment type="caution">
    <text evidence="1">The sequence shown here is derived from an EMBL/GenBank/DDBJ whole genome shotgun (WGS) entry which is preliminary data.</text>
</comment>
<gene>
    <name evidence="1" type="ORF">CR513_28406</name>
</gene>
<dbReference type="Proteomes" id="UP000257109">
    <property type="component" value="Unassembled WGS sequence"/>
</dbReference>
<evidence type="ECO:0008006" key="3">
    <source>
        <dbReference type="Google" id="ProtNLM"/>
    </source>
</evidence>
<dbReference type="AlphaFoldDB" id="A0A371GH08"/>
<protein>
    <recommendedName>
        <fullName evidence="3">Retrotransposon gag domain-containing protein</fullName>
    </recommendedName>
</protein>
<organism evidence="1 2">
    <name type="scientific">Mucuna pruriens</name>
    <name type="common">Velvet bean</name>
    <name type="synonym">Dolichos pruriens</name>
    <dbReference type="NCBI Taxonomy" id="157652"/>
    <lineage>
        <taxon>Eukaryota</taxon>
        <taxon>Viridiplantae</taxon>
        <taxon>Streptophyta</taxon>
        <taxon>Embryophyta</taxon>
        <taxon>Tracheophyta</taxon>
        <taxon>Spermatophyta</taxon>
        <taxon>Magnoliopsida</taxon>
        <taxon>eudicotyledons</taxon>
        <taxon>Gunneridae</taxon>
        <taxon>Pentapetalae</taxon>
        <taxon>rosids</taxon>
        <taxon>fabids</taxon>
        <taxon>Fabales</taxon>
        <taxon>Fabaceae</taxon>
        <taxon>Papilionoideae</taxon>
        <taxon>50 kb inversion clade</taxon>
        <taxon>NPAAA clade</taxon>
        <taxon>indigoferoid/millettioid clade</taxon>
        <taxon>Phaseoleae</taxon>
        <taxon>Mucuna</taxon>
    </lineage>
</organism>
<feature type="non-terminal residue" evidence="1">
    <location>
        <position position="1"/>
    </location>
</feature>